<name>A0A6J6BLZ4_9ZZZZ</name>
<gene>
    <name evidence="1" type="ORF">UFOPK1493_00216</name>
</gene>
<organism evidence="1">
    <name type="scientific">freshwater metagenome</name>
    <dbReference type="NCBI Taxonomy" id="449393"/>
    <lineage>
        <taxon>unclassified sequences</taxon>
        <taxon>metagenomes</taxon>
        <taxon>ecological metagenomes</taxon>
    </lineage>
</organism>
<dbReference type="EMBL" id="CAEZSR010000004">
    <property type="protein sequence ID" value="CAB4539996.1"/>
    <property type="molecule type" value="Genomic_DNA"/>
</dbReference>
<accession>A0A6J6BLZ4</accession>
<evidence type="ECO:0000313" key="1">
    <source>
        <dbReference type="EMBL" id="CAB4539996.1"/>
    </source>
</evidence>
<sequence length="62" mass="7146">MNDVTVDELNAAEWADQQDFVCRRFLDMSADEFRMKFRDGAFDDVEVPDGLMVVLALFPDLD</sequence>
<protein>
    <submittedName>
        <fullName evidence="1">Unannotated protein</fullName>
    </submittedName>
</protein>
<dbReference type="AlphaFoldDB" id="A0A6J6BLZ4"/>
<reference evidence="1" key="1">
    <citation type="submission" date="2020-05" db="EMBL/GenBank/DDBJ databases">
        <authorList>
            <person name="Chiriac C."/>
            <person name="Salcher M."/>
            <person name="Ghai R."/>
            <person name="Kavagutti S V."/>
        </authorList>
    </citation>
    <scope>NUCLEOTIDE SEQUENCE</scope>
</reference>
<proteinExistence type="predicted"/>